<name>A0AAW1S3A8_9CHLO</name>
<dbReference type="EMBL" id="JALJOS010000004">
    <property type="protein sequence ID" value="KAK9840320.1"/>
    <property type="molecule type" value="Genomic_DNA"/>
</dbReference>
<proteinExistence type="predicted"/>
<evidence type="ECO:0000313" key="1">
    <source>
        <dbReference type="EMBL" id="KAK9840320.1"/>
    </source>
</evidence>
<protein>
    <submittedName>
        <fullName evidence="1">Uncharacterized protein</fullName>
    </submittedName>
</protein>
<evidence type="ECO:0000313" key="2">
    <source>
        <dbReference type="Proteomes" id="UP001438707"/>
    </source>
</evidence>
<reference evidence="1 2" key="1">
    <citation type="journal article" date="2024" name="Nat. Commun.">
        <title>Phylogenomics reveals the evolutionary origins of lichenization in chlorophyte algae.</title>
        <authorList>
            <person name="Puginier C."/>
            <person name="Libourel C."/>
            <person name="Otte J."/>
            <person name="Skaloud P."/>
            <person name="Haon M."/>
            <person name="Grisel S."/>
            <person name="Petersen M."/>
            <person name="Berrin J.G."/>
            <person name="Delaux P.M."/>
            <person name="Dal Grande F."/>
            <person name="Keller J."/>
        </authorList>
    </citation>
    <scope>NUCLEOTIDE SEQUENCE [LARGE SCALE GENOMIC DNA]</scope>
    <source>
        <strain evidence="1 2">SAG 2145</strain>
    </source>
</reference>
<keyword evidence="2" id="KW-1185">Reference proteome</keyword>
<gene>
    <name evidence="1" type="ORF">WJX74_007505</name>
</gene>
<accession>A0AAW1S3A8</accession>
<organism evidence="1 2">
    <name type="scientific">Apatococcus lobatus</name>
    <dbReference type="NCBI Taxonomy" id="904363"/>
    <lineage>
        <taxon>Eukaryota</taxon>
        <taxon>Viridiplantae</taxon>
        <taxon>Chlorophyta</taxon>
        <taxon>core chlorophytes</taxon>
        <taxon>Trebouxiophyceae</taxon>
        <taxon>Chlorellales</taxon>
        <taxon>Chlorellaceae</taxon>
        <taxon>Apatococcus</taxon>
    </lineage>
</organism>
<dbReference type="AlphaFoldDB" id="A0AAW1S3A8"/>
<dbReference type="Proteomes" id="UP001438707">
    <property type="component" value="Unassembled WGS sequence"/>
</dbReference>
<sequence length="129" mass="14128">MAVATGRPWCLLQPLSRPCLARSLRKAAKPRSKCCKSFRAPQLSTVADPDEGGGTSTIERPDLLREGSSIINLTDAGFGNVETKEDKKLGGGNYRVLRRGGHHLAGFRSSLKCQLVRQPSLVQQHRSFK</sequence>
<comment type="caution">
    <text evidence="1">The sequence shown here is derived from an EMBL/GenBank/DDBJ whole genome shotgun (WGS) entry which is preliminary data.</text>
</comment>